<dbReference type="RefSeq" id="WP_186084496.1">
    <property type="nucleotide sequence ID" value="NZ_BMDB01000003.1"/>
</dbReference>
<dbReference type="AlphaFoldDB" id="A0A6V7R0V8"/>
<dbReference type="EMBL" id="CAJEWE010000003">
    <property type="protein sequence ID" value="CAD2070950.1"/>
    <property type="molecule type" value="Genomic_DNA"/>
</dbReference>
<evidence type="ECO:0000259" key="1">
    <source>
        <dbReference type="Pfam" id="PF07929"/>
    </source>
</evidence>
<organism evidence="2 3">
    <name type="scientific">Phocicoccus schoeneichii</name>
    <dbReference type="NCBI Taxonomy" id="1812261"/>
    <lineage>
        <taxon>Bacteria</taxon>
        <taxon>Bacillati</taxon>
        <taxon>Bacillota</taxon>
        <taxon>Bacilli</taxon>
        <taxon>Bacillales</taxon>
        <taxon>Salinicoccaceae</taxon>
        <taxon>Phocicoccus</taxon>
    </lineage>
</organism>
<feature type="domain" description="Plasmid pRiA4b Orf3-like" evidence="1">
    <location>
        <begin position="273"/>
        <end position="419"/>
    </location>
</feature>
<name>A0A6V7R0V8_9BACL</name>
<keyword evidence="3" id="KW-1185">Reference proteome</keyword>
<accession>A0A6V7R0V8</accession>
<proteinExistence type="predicted"/>
<protein>
    <submittedName>
        <fullName evidence="2">Plasmid pRiA4b ORF-3-like protein</fullName>
    </submittedName>
</protein>
<reference evidence="2 3" key="1">
    <citation type="submission" date="2020-07" db="EMBL/GenBank/DDBJ databases">
        <authorList>
            <person name="Criscuolo A."/>
        </authorList>
    </citation>
    <scope>NUCLEOTIDE SEQUENCE [LARGE SCALE GENOMIC DNA]</scope>
    <source>
        <strain evidence="3">CIP 111030</strain>
    </source>
</reference>
<dbReference type="InterPro" id="IPR024047">
    <property type="entry name" value="MM3350-like_sf"/>
</dbReference>
<gene>
    <name evidence="2" type="ORF">JEOSCH030_00126</name>
</gene>
<dbReference type="InterPro" id="IPR012912">
    <property type="entry name" value="Plasmid_pRiA4b_Orf3-like"/>
</dbReference>
<comment type="caution">
    <text evidence="2">The sequence shown here is derived from an EMBL/GenBank/DDBJ whole genome shotgun (WGS) entry which is preliminary data.</text>
</comment>
<dbReference type="Proteomes" id="UP000521032">
    <property type="component" value="Unassembled WGS sequence"/>
</dbReference>
<dbReference type="Pfam" id="PF07929">
    <property type="entry name" value="PRiA4_ORF3"/>
    <property type="match status" value="1"/>
</dbReference>
<sequence length="449" mass="53196">MELRDFYSIYMGEDALLRATLIHSRDFSTIDEFIDFKLDELEDEDKFNKMVDVLSMAEAKRIHDLVDEDPENNVYHVQNKEHFSTLYDFQYMLEEDMNSYVIHRDIVHAIDQTLLNRGIMSPYKMRVSHDEALEPEEISKLSNMYTGPIYWLYDNLTSLQLKKIIRTLQITHYGKYKDDFLKAVISYITSPGHLPQVLEHLSYTDLTHIEEMVHDNYNVFERKPRWSVAEKIGLLVKVHPDYLVMHQDVLEALRSIDFKKIKTRQQEDENYNAYHIHATLEGKKEIKRDIVIPVRLNFYELMYILKESFLWTNDSNSKIKIGNYEIHEKEGLLHANIVQIDHLFKTHQSFKFFYDSEDDYVVNVSLISTRIVDREVPKITDYKGPIPIENIGGLDKLNAALDILEYESHPEYARIYNKVRALNYRARFPITAINKHLARTFLTRRPMTE</sequence>
<dbReference type="SUPFAM" id="SSF159941">
    <property type="entry name" value="MM3350-like"/>
    <property type="match status" value="1"/>
</dbReference>
<evidence type="ECO:0000313" key="2">
    <source>
        <dbReference type="EMBL" id="CAD2070950.1"/>
    </source>
</evidence>
<evidence type="ECO:0000313" key="3">
    <source>
        <dbReference type="Proteomes" id="UP000521032"/>
    </source>
</evidence>
<dbReference type="Gene3D" id="3.10.290.30">
    <property type="entry name" value="MM3350-like"/>
    <property type="match status" value="1"/>
</dbReference>